<keyword evidence="4" id="KW-0410">Iron transport</keyword>
<comment type="caution">
    <text evidence="7">The sequence shown here is derived from an EMBL/GenBank/DDBJ whole genome shotgun (WGS) entry which is preliminary data.</text>
</comment>
<organism evidence="7 8">
    <name type="scientific">Frederiksenia canicola</name>
    <dbReference type="NCBI Taxonomy" id="123824"/>
    <lineage>
        <taxon>Bacteria</taxon>
        <taxon>Pseudomonadati</taxon>
        <taxon>Pseudomonadota</taxon>
        <taxon>Gammaproteobacteria</taxon>
        <taxon>Pasteurellales</taxon>
        <taxon>Pasteurellaceae</taxon>
        <taxon>Frederiksenia</taxon>
    </lineage>
</organism>
<dbReference type="PANTHER" id="PTHR30532:SF1">
    <property type="entry name" value="IRON(3+)-HYDROXAMATE-BINDING PROTEIN FHUD"/>
    <property type="match status" value="1"/>
</dbReference>
<dbReference type="Gene3D" id="3.40.50.1980">
    <property type="entry name" value="Nitrogenase molybdenum iron protein domain"/>
    <property type="match status" value="2"/>
</dbReference>
<keyword evidence="4" id="KW-0408">Iron</keyword>
<protein>
    <submittedName>
        <fullName evidence="7">Iron complex transport system substrate-binding protein</fullName>
    </submittedName>
</protein>
<evidence type="ECO:0000259" key="6">
    <source>
        <dbReference type="PROSITE" id="PS50983"/>
    </source>
</evidence>
<keyword evidence="4" id="KW-0406">Ion transport</keyword>
<keyword evidence="3" id="KW-0813">Transport</keyword>
<dbReference type="Pfam" id="PF01497">
    <property type="entry name" value="Peripla_BP_2"/>
    <property type="match status" value="1"/>
</dbReference>
<reference evidence="7 8" key="1">
    <citation type="submission" date="2018-11" db="EMBL/GenBank/DDBJ databases">
        <title>Genomic Encyclopedia of Type Strains, Phase IV (KMG-IV): sequencing the most valuable type-strain genomes for metagenomic binning, comparative biology and taxonomic classification.</title>
        <authorList>
            <person name="Goeker M."/>
        </authorList>
    </citation>
    <scope>NUCLEOTIDE SEQUENCE [LARGE SCALE GENOMIC DNA]</scope>
    <source>
        <strain evidence="7 8">DSM 25797</strain>
    </source>
</reference>
<evidence type="ECO:0000313" key="7">
    <source>
        <dbReference type="EMBL" id="RPE95699.1"/>
    </source>
</evidence>
<gene>
    <name evidence="7" type="ORF">EDC49_0073</name>
</gene>
<dbReference type="PRINTS" id="PR01715">
    <property type="entry name" value="FERRIBNDNGPP"/>
</dbReference>
<dbReference type="SUPFAM" id="SSF53807">
    <property type="entry name" value="Helical backbone' metal receptor"/>
    <property type="match status" value="1"/>
</dbReference>
<evidence type="ECO:0000256" key="3">
    <source>
        <dbReference type="ARBA" id="ARBA00022448"/>
    </source>
</evidence>
<accession>A0ABX9XRK8</accession>
<dbReference type="InterPro" id="IPR002491">
    <property type="entry name" value="ABC_transptr_periplasmic_BD"/>
</dbReference>
<evidence type="ECO:0000256" key="4">
    <source>
        <dbReference type="ARBA" id="ARBA00022496"/>
    </source>
</evidence>
<dbReference type="InterPro" id="IPR051313">
    <property type="entry name" value="Bact_iron-sidero_bind"/>
</dbReference>
<dbReference type="Proteomes" id="UP000276901">
    <property type="component" value="Unassembled WGS sequence"/>
</dbReference>
<dbReference type="EMBL" id="RKQT01000001">
    <property type="protein sequence ID" value="RPE95699.1"/>
    <property type="molecule type" value="Genomic_DNA"/>
</dbReference>
<evidence type="ECO:0000256" key="1">
    <source>
        <dbReference type="ARBA" id="ARBA00004196"/>
    </source>
</evidence>
<evidence type="ECO:0000313" key="8">
    <source>
        <dbReference type="Proteomes" id="UP000276901"/>
    </source>
</evidence>
<evidence type="ECO:0000256" key="2">
    <source>
        <dbReference type="ARBA" id="ARBA00008814"/>
    </source>
</evidence>
<keyword evidence="5" id="KW-0732">Signal</keyword>
<comment type="similarity">
    <text evidence="2">Belongs to the bacterial solute-binding protein 8 family.</text>
</comment>
<keyword evidence="8" id="KW-1185">Reference proteome</keyword>
<comment type="subcellular location">
    <subcellularLocation>
        <location evidence="1">Cell envelope</location>
    </subcellularLocation>
</comment>
<name>A0ABX9XRK8_9PAST</name>
<sequence>MASAYGEHLSVGRMRGLLQAVIFSLFFAHSVAAGEPEKGFATLDWTVAETLLALGEEPKAIGDVASYQVWVSEPKLPTWIIDLGVRGQPNPEQIYRLSTRLDAQPLHFINSSFYAQATPMLKKFAKVDLVDFYREGDAWQNMLTATRQVAELIGKPQAATALEQHYLQKIAEIRPLVAPFTDRPIALVQFIDSRHLRIYAKNSPFGAVLNQLGFDNAWQGSHNNWGFETISVTQLADLPQNLRFVVVKPYPTNIEKSLKYNTLWQRLAMAKDPLILPAIWTFGAIPSAERFATALAEALQTGGEPW</sequence>
<dbReference type="PROSITE" id="PS50983">
    <property type="entry name" value="FE_B12_PBP"/>
    <property type="match status" value="1"/>
</dbReference>
<feature type="domain" description="Fe/B12 periplasmic-binding" evidence="6">
    <location>
        <begin position="39"/>
        <end position="303"/>
    </location>
</feature>
<evidence type="ECO:0000256" key="5">
    <source>
        <dbReference type="ARBA" id="ARBA00022729"/>
    </source>
</evidence>
<proteinExistence type="inferred from homology"/>
<dbReference type="PANTHER" id="PTHR30532">
    <property type="entry name" value="IRON III DICITRATE-BINDING PERIPLASMIC PROTEIN"/>
    <property type="match status" value="1"/>
</dbReference>
<dbReference type="CDD" id="cd01146">
    <property type="entry name" value="FhuD"/>
    <property type="match status" value="1"/>
</dbReference>